<accession>A0A096BAK0</accession>
<dbReference type="SUPFAM" id="SSF47413">
    <property type="entry name" value="lambda repressor-like DNA-binding domains"/>
    <property type="match status" value="1"/>
</dbReference>
<dbReference type="HOGENOM" id="CLU_066192_62_4_9"/>
<keyword evidence="1" id="KW-0238">DNA-binding</keyword>
<gene>
    <name evidence="3" type="ORF">HMPREF9460_01030</name>
</gene>
<dbReference type="Proteomes" id="UP000029585">
    <property type="component" value="Unassembled WGS sequence"/>
</dbReference>
<dbReference type="InterPro" id="IPR010982">
    <property type="entry name" value="Lambda_DNA-bd_dom_sf"/>
</dbReference>
<evidence type="ECO:0000313" key="4">
    <source>
        <dbReference type="Proteomes" id="UP000029585"/>
    </source>
</evidence>
<comment type="caution">
    <text evidence="3">The sequence shown here is derived from an EMBL/GenBank/DDBJ whole genome shotgun (WGS) entry which is preliminary data.</text>
</comment>
<dbReference type="PANTHER" id="PTHR46558:SF11">
    <property type="entry name" value="HTH-TYPE TRANSCRIPTIONAL REGULATOR XRE"/>
    <property type="match status" value="1"/>
</dbReference>
<protein>
    <recommendedName>
        <fullName evidence="2">HTH cro/C1-type domain-containing protein</fullName>
    </recommendedName>
</protein>
<dbReference type="InterPro" id="IPR001387">
    <property type="entry name" value="Cro/C1-type_HTH"/>
</dbReference>
<name>A0A096BAK0_FLAPL</name>
<evidence type="ECO:0000256" key="1">
    <source>
        <dbReference type="ARBA" id="ARBA00023125"/>
    </source>
</evidence>
<feature type="domain" description="HTH cro/C1-type" evidence="2">
    <location>
        <begin position="10"/>
        <end position="61"/>
    </location>
</feature>
<evidence type="ECO:0000259" key="2">
    <source>
        <dbReference type="PROSITE" id="PS50943"/>
    </source>
</evidence>
<organism evidence="3 4">
    <name type="scientific">Flavonifractor plautii 1_3_50AFAA</name>
    <dbReference type="NCBI Taxonomy" id="742738"/>
    <lineage>
        <taxon>Bacteria</taxon>
        <taxon>Bacillati</taxon>
        <taxon>Bacillota</taxon>
        <taxon>Clostridia</taxon>
        <taxon>Eubacteriales</taxon>
        <taxon>Oscillospiraceae</taxon>
        <taxon>Flavonifractor</taxon>
    </lineage>
</organism>
<dbReference type="GO" id="GO:0003677">
    <property type="term" value="F:DNA binding"/>
    <property type="evidence" value="ECO:0007669"/>
    <property type="project" value="UniProtKB-KW"/>
</dbReference>
<sequence>MTFGQRLGMLRKERGYTQKTFAQELSVTERCIRAYENETRHPDYFGLTALADDFDVSLDDLVGRSDRRERNP</sequence>
<dbReference type="SMART" id="SM00530">
    <property type="entry name" value="HTH_XRE"/>
    <property type="match status" value="1"/>
</dbReference>
<dbReference type="eggNOG" id="COG1974">
    <property type="taxonomic scope" value="Bacteria"/>
</dbReference>
<dbReference type="PATRIC" id="fig|742738.3.peg.1067"/>
<evidence type="ECO:0000313" key="3">
    <source>
        <dbReference type="EMBL" id="KGF56438.1"/>
    </source>
</evidence>
<dbReference type="EMBL" id="ADLO01000041">
    <property type="protein sequence ID" value="KGF56438.1"/>
    <property type="molecule type" value="Genomic_DNA"/>
</dbReference>
<dbReference type="PANTHER" id="PTHR46558">
    <property type="entry name" value="TRACRIPTIONAL REGULATORY PROTEIN-RELATED-RELATED"/>
    <property type="match status" value="1"/>
</dbReference>
<reference evidence="3 4" key="1">
    <citation type="submission" date="2011-08" db="EMBL/GenBank/DDBJ databases">
        <title>The Genome Sequence of Clostridium orbiscindens 1_3_50AFAA.</title>
        <authorList>
            <consortium name="The Broad Institute Genome Sequencing Platform"/>
            <person name="Earl A."/>
            <person name="Ward D."/>
            <person name="Feldgarden M."/>
            <person name="Gevers D."/>
            <person name="Daigneault M."/>
            <person name="Strauss J."/>
            <person name="Allen-Vercoe E."/>
            <person name="Young S.K."/>
            <person name="Zeng Q."/>
            <person name="Gargeya S."/>
            <person name="Fitzgerald M."/>
            <person name="Haas B."/>
            <person name="Abouelleil A."/>
            <person name="Alvarado L."/>
            <person name="Arachchi H.M."/>
            <person name="Berlin A."/>
            <person name="Brown A."/>
            <person name="Chapman S.B."/>
            <person name="Chen Z."/>
            <person name="Dunbar C."/>
            <person name="Freedman E."/>
            <person name="Gearin G."/>
            <person name="Gellesch M."/>
            <person name="Goldberg J."/>
            <person name="Griggs A."/>
            <person name="Gujja S."/>
            <person name="Heiman D."/>
            <person name="Howarth C."/>
            <person name="Larson L."/>
            <person name="Lui A."/>
            <person name="MacDonald P.J.P."/>
            <person name="Montmayeur A."/>
            <person name="Murphy C."/>
            <person name="Neiman D."/>
            <person name="Pearson M."/>
            <person name="Priest M."/>
            <person name="Roberts A."/>
            <person name="Saif S."/>
            <person name="Shea T."/>
            <person name="Shenoy N."/>
            <person name="Sisk P."/>
            <person name="Stolte C."/>
            <person name="Sykes S."/>
            <person name="Wortman J."/>
            <person name="Nusbaum C."/>
            <person name="Birren B."/>
        </authorList>
    </citation>
    <scope>NUCLEOTIDE SEQUENCE [LARGE SCALE GENOMIC DNA]</scope>
    <source>
        <strain evidence="3 4">1_3_50AFAA</strain>
    </source>
</reference>
<dbReference type="AlphaFoldDB" id="A0A096BAK0"/>
<dbReference type="Pfam" id="PF01381">
    <property type="entry name" value="HTH_3"/>
    <property type="match status" value="1"/>
</dbReference>
<dbReference type="PROSITE" id="PS50943">
    <property type="entry name" value="HTH_CROC1"/>
    <property type="match status" value="1"/>
</dbReference>
<dbReference type="CDD" id="cd00093">
    <property type="entry name" value="HTH_XRE"/>
    <property type="match status" value="1"/>
</dbReference>
<dbReference type="Gene3D" id="1.10.260.40">
    <property type="entry name" value="lambda repressor-like DNA-binding domains"/>
    <property type="match status" value="1"/>
</dbReference>
<proteinExistence type="predicted"/>
<keyword evidence="4" id="KW-1185">Reference proteome</keyword>
<dbReference type="RefSeq" id="WP_044939650.1">
    <property type="nucleotide sequence ID" value="NZ_KN174162.1"/>
</dbReference>